<comment type="cofactor">
    <cofactor evidence="2">
        <name>Ca(2+)</name>
        <dbReference type="ChEBI" id="CHEBI:29108"/>
    </cofactor>
</comment>
<evidence type="ECO:0000256" key="13">
    <source>
        <dbReference type="ARBA" id="ARBA00023295"/>
    </source>
</evidence>
<keyword evidence="11" id="KW-0868">Chloride</keyword>
<evidence type="ECO:0000259" key="17">
    <source>
        <dbReference type="SMART" id="SM00632"/>
    </source>
</evidence>
<evidence type="ECO:0000256" key="16">
    <source>
        <dbReference type="SAM" id="SignalP"/>
    </source>
</evidence>
<feature type="signal peptide" evidence="16">
    <location>
        <begin position="1"/>
        <end position="22"/>
    </location>
</feature>
<evidence type="ECO:0000256" key="15">
    <source>
        <dbReference type="RuleBase" id="RU361134"/>
    </source>
</evidence>
<dbReference type="CDD" id="cd11317">
    <property type="entry name" value="AmyAc_bac_euk_AmyA"/>
    <property type="match status" value="1"/>
</dbReference>
<keyword evidence="13 15" id="KW-0326">Glycosidase</keyword>
<keyword evidence="8 15" id="KW-0378">Hydrolase</keyword>
<dbReference type="PANTHER" id="PTHR43447">
    <property type="entry name" value="ALPHA-AMYLASE"/>
    <property type="match status" value="1"/>
</dbReference>
<proteinExistence type="inferred from homology"/>
<evidence type="ECO:0000256" key="1">
    <source>
        <dbReference type="ARBA" id="ARBA00000548"/>
    </source>
</evidence>
<dbReference type="InterPro" id="IPR017853">
    <property type="entry name" value="GH"/>
</dbReference>
<keyword evidence="9" id="KW-0106">Calcium</keyword>
<dbReference type="SMART" id="SM00632">
    <property type="entry name" value="Aamy_C"/>
    <property type="match status" value="1"/>
</dbReference>
<dbReference type="InterPro" id="IPR006047">
    <property type="entry name" value="GH13_cat_dom"/>
</dbReference>
<evidence type="ECO:0000256" key="3">
    <source>
        <dbReference type="ARBA" id="ARBA00001923"/>
    </source>
</evidence>
<keyword evidence="10" id="KW-1015">Disulfide bond</keyword>
<dbReference type="Pfam" id="PF00128">
    <property type="entry name" value="Alpha-amylase"/>
    <property type="match status" value="1"/>
</dbReference>
<comment type="catalytic activity">
    <reaction evidence="1 15">
        <text>Endohydrolysis of (1-&gt;4)-alpha-D-glucosidic linkages in polysaccharides containing three or more (1-&gt;4)-alpha-linked D-glucose units.</text>
        <dbReference type="EC" id="3.2.1.1"/>
    </reaction>
</comment>
<evidence type="ECO:0000256" key="8">
    <source>
        <dbReference type="ARBA" id="ARBA00022801"/>
    </source>
</evidence>
<reference evidence="19 20" key="1">
    <citation type="submission" date="2017-12" db="EMBL/GenBank/DDBJ databases">
        <title>Hemimetabolous genomes reveal molecular basis of termite eusociality.</title>
        <authorList>
            <person name="Harrison M.C."/>
            <person name="Jongepier E."/>
            <person name="Robertson H.M."/>
            <person name="Arning N."/>
            <person name="Bitard-Feildel T."/>
            <person name="Chao H."/>
            <person name="Childers C.P."/>
            <person name="Dinh H."/>
            <person name="Doddapaneni H."/>
            <person name="Dugan S."/>
            <person name="Gowin J."/>
            <person name="Greiner C."/>
            <person name="Han Y."/>
            <person name="Hu H."/>
            <person name="Hughes D.S.T."/>
            <person name="Huylmans A.-K."/>
            <person name="Kemena C."/>
            <person name="Kremer L.P.M."/>
            <person name="Lee S.L."/>
            <person name="Lopez-Ezquerra A."/>
            <person name="Mallet L."/>
            <person name="Monroy-Kuhn J.M."/>
            <person name="Moser A."/>
            <person name="Murali S.C."/>
            <person name="Muzny D.M."/>
            <person name="Otani S."/>
            <person name="Piulachs M.-D."/>
            <person name="Poelchau M."/>
            <person name="Qu J."/>
            <person name="Schaub F."/>
            <person name="Wada-Katsumata A."/>
            <person name="Worley K.C."/>
            <person name="Xie Q."/>
            <person name="Ylla G."/>
            <person name="Poulsen M."/>
            <person name="Gibbs R.A."/>
            <person name="Schal C."/>
            <person name="Richards S."/>
            <person name="Belles X."/>
            <person name="Korb J."/>
            <person name="Bornberg-Bauer E."/>
        </authorList>
    </citation>
    <scope>NUCLEOTIDE SEQUENCE [LARGE SCALE GENOMIC DNA]</scope>
    <source>
        <tissue evidence="19">Whole body</tissue>
    </source>
</reference>
<keyword evidence="12 15" id="KW-0119">Carbohydrate metabolism</keyword>
<evidence type="ECO:0000256" key="4">
    <source>
        <dbReference type="ARBA" id="ARBA00008061"/>
    </source>
</evidence>
<dbReference type="GO" id="GO:0005975">
    <property type="term" value="P:carbohydrate metabolic process"/>
    <property type="evidence" value="ECO:0007669"/>
    <property type="project" value="InterPro"/>
</dbReference>
<dbReference type="InterPro" id="IPR013780">
    <property type="entry name" value="Glyco_hydro_b"/>
</dbReference>
<dbReference type="InterPro" id="IPR006046">
    <property type="entry name" value="Alpha_amylase"/>
</dbReference>
<evidence type="ECO:0000256" key="9">
    <source>
        <dbReference type="ARBA" id="ARBA00022837"/>
    </source>
</evidence>
<dbReference type="GO" id="GO:0004556">
    <property type="term" value="F:alpha-amylase activity"/>
    <property type="evidence" value="ECO:0007669"/>
    <property type="project" value="UniProtKB-UniRule"/>
</dbReference>
<comment type="similarity">
    <text evidence="4 14">Belongs to the glycosyl hydrolase 13 family.</text>
</comment>
<dbReference type="InterPro" id="IPR031319">
    <property type="entry name" value="A-amylase_C"/>
</dbReference>
<dbReference type="EMBL" id="NEVH01009101">
    <property type="protein sequence ID" value="PNF33597.1"/>
    <property type="molecule type" value="Genomic_DNA"/>
</dbReference>
<keyword evidence="20" id="KW-1185">Reference proteome</keyword>
<evidence type="ECO:0000256" key="14">
    <source>
        <dbReference type="RuleBase" id="RU003615"/>
    </source>
</evidence>
<name>A0A2J7QYD6_9NEOP</name>
<feature type="domain" description="Alpha-amylase C-terminal" evidence="17">
    <location>
        <begin position="409"/>
        <end position="498"/>
    </location>
</feature>
<comment type="caution">
    <text evidence="19">The sequence shown here is derived from an EMBL/GenBank/DDBJ whole genome shotgun (WGS) entry which is preliminary data.</text>
</comment>
<evidence type="ECO:0000256" key="11">
    <source>
        <dbReference type="ARBA" id="ARBA00023214"/>
    </source>
</evidence>
<dbReference type="SMART" id="SM00642">
    <property type="entry name" value="Aamy"/>
    <property type="match status" value="1"/>
</dbReference>
<evidence type="ECO:0000256" key="12">
    <source>
        <dbReference type="ARBA" id="ARBA00023277"/>
    </source>
</evidence>
<dbReference type="EC" id="3.2.1.1" evidence="6 15"/>
<dbReference type="STRING" id="105785.A0A2J7QYD6"/>
<comment type="subunit">
    <text evidence="5">Monomer.</text>
</comment>
<feature type="chain" id="PRO_5014418068" description="Alpha-amylase" evidence="16">
    <location>
        <begin position="23"/>
        <end position="499"/>
    </location>
</feature>
<dbReference type="Pfam" id="PF02806">
    <property type="entry name" value="Alpha-amylase_C"/>
    <property type="match status" value="1"/>
</dbReference>
<evidence type="ECO:0000256" key="6">
    <source>
        <dbReference type="ARBA" id="ARBA00012595"/>
    </source>
</evidence>
<evidence type="ECO:0000256" key="5">
    <source>
        <dbReference type="ARBA" id="ARBA00011245"/>
    </source>
</evidence>
<keyword evidence="16" id="KW-0732">Signal</keyword>
<feature type="domain" description="Glycosyl hydrolase family 13 catalytic" evidence="18">
    <location>
        <begin position="33"/>
        <end position="400"/>
    </location>
</feature>
<dbReference type="Gene3D" id="3.20.20.80">
    <property type="entry name" value="Glycosidases"/>
    <property type="match status" value="1"/>
</dbReference>
<evidence type="ECO:0000313" key="20">
    <source>
        <dbReference type="Proteomes" id="UP000235965"/>
    </source>
</evidence>
<dbReference type="FunCoup" id="A0A2J7QYD6">
    <property type="interactions" value="62"/>
</dbReference>
<organism evidence="19 20">
    <name type="scientific">Cryptotermes secundus</name>
    <dbReference type="NCBI Taxonomy" id="105785"/>
    <lineage>
        <taxon>Eukaryota</taxon>
        <taxon>Metazoa</taxon>
        <taxon>Ecdysozoa</taxon>
        <taxon>Arthropoda</taxon>
        <taxon>Hexapoda</taxon>
        <taxon>Insecta</taxon>
        <taxon>Pterygota</taxon>
        <taxon>Neoptera</taxon>
        <taxon>Polyneoptera</taxon>
        <taxon>Dictyoptera</taxon>
        <taxon>Blattodea</taxon>
        <taxon>Blattoidea</taxon>
        <taxon>Termitoidae</taxon>
        <taxon>Kalotermitidae</taxon>
        <taxon>Cryptotermitinae</taxon>
        <taxon>Cryptotermes</taxon>
    </lineage>
</organism>
<gene>
    <name evidence="19" type="primary">Amy35_0</name>
    <name evidence="19" type="ORF">B7P43_G14690</name>
</gene>
<dbReference type="SUPFAM" id="SSF51445">
    <property type="entry name" value="(Trans)glycosidases"/>
    <property type="match status" value="1"/>
</dbReference>
<dbReference type="GO" id="GO:0046872">
    <property type="term" value="F:metal ion binding"/>
    <property type="evidence" value="ECO:0007669"/>
    <property type="project" value="UniProtKB-KW"/>
</dbReference>
<keyword evidence="7" id="KW-0479">Metal-binding</keyword>
<protein>
    <recommendedName>
        <fullName evidence="6 15">Alpha-amylase</fullName>
        <ecNumber evidence="6 15">3.2.1.1</ecNumber>
    </recommendedName>
</protein>
<evidence type="ECO:0000313" key="19">
    <source>
        <dbReference type="EMBL" id="PNF33597.1"/>
    </source>
</evidence>
<accession>A0A2J7QYD6</accession>
<dbReference type="InParanoid" id="A0A2J7QYD6"/>
<evidence type="ECO:0000256" key="2">
    <source>
        <dbReference type="ARBA" id="ARBA00001913"/>
    </source>
</evidence>
<evidence type="ECO:0000259" key="18">
    <source>
        <dbReference type="SMART" id="SM00642"/>
    </source>
</evidence>
<dbReference type="AlphaFoldDB" id="A0A2J7QYD6"/>
<dbReference type="Proteomes" id="UP000235965">
    <property type="component" value="Unassembled WGS sequence"/>
</dbReference>
<dbReference type="SUPFAM" id="SSF51011">
    <property type="entry name" value="Glycosyl hydrolase domain"/>
    <property type="match status" value="1"/>
</dbReference>
<dbReference type="Gene3D" id="2.60.40.1180">
    <property type="entry name" value="Golgi alpha-mannosidase II"/>
    <property type="match status" value="1"/>
</dbReference>
<evidence type="ECO:0000256" key="7">
    <source>
        <dbReference type="ARBA" id="ARBA00022723"/>
    </source>
</evidence>
<dbReference type="InterPro" id="IPR006048">
    <property type="entry name" value="A-amylase/branching_C"/>
</dbReference>
<evidence type="ECO:0000256" key="10">
    <source>
        <dbReference type="ARBA" id="ARBA00023157"/>
    </source>
</evidence>
<dbReference type="OrthoDB" id="550577at2759"/>
<comment type="cofactor">
    <cofactor evidence="3">
        <name>chloride</name>
        <dbReference type="ChEBI" id="CHEBI:17996"/>
    </cofactor>
</comment>
<sequence>MIERFQFLSLVCLVVSTVGVHSQKDPNVWANRSAIVHLFEWKFEDIAEECERFLAPKGYAGLQVSPVQENVIVNSPNRPWWERYQPISLKIVSRSGNETAFRSMVSRCNAVGIRVYVDVILNHMTGNHEKAVGVGGSSADTFNFDYPAVPFERNDFNQPTCGIDNYADPVNVRNCELVGLHDLNQTEADVREKFITFLNLLVNCGVAGFRVDAAKHMWPKDLQYIYSQVDNLQTSQGFDPGSRPFIYQEVIDLGGEGIHISDYTGFGRATEFKYSSEIGNAFLGNNPIKYLSNFGEAWGFVGSGDALVFVDNHDNQRGGANILTYKQAKLYKMAVAFMLAYPYGYPRVMSSFYFNDFDQGPPQDANGNILSPIINSDDTCDNGWVCEHRWRQIYNMVGFRNVVAGTGMNDWWDNWDKQIAFCRGDKGFIAFNDQYNVDFKESLQTCLPNGTYCDIISGSKSEKGCTGKSVTVDENGKAYIEILHDEYDGVLAIHVQSKL</sequence>
<dbReference type="PRINTS" id="PR00110">
    <property type="entry name" value="ALPHAAMYLASE"/>
</dbReference>